<dbReference type="PROSITE" id="PS51192">
    <property type="entry name" value="HELICASE_ATP_BIND_1"/>
    <property type="match status" value="1"/>
</dbReference>
<evidence type="ECO:0000256" key="1">
    <source>
        <dbReference type="ARBA" id="ARBA00004496"/>
    </source>
</evidence>
<keyword evidence="6" id="KW-0479">Metal-binding</keyword>
<evidence type="ECO:0000256" key="10">
    <source>
        <dbReference type="ARBA" id="ARBA00022833"/>
    </source>
</evidence>
<dbReference type="GO" id="GO:0008270">
    <property type="term" value="F:zinc ion binding"/>
    <property type="evidence" value="ECO:0007669"/>
    <property type="project" value="TreeGrafter"/>
</dbReference>
<dbReference type="Pfam" id="PF00270">
    <property type="entry name" value="DEAD"/>
    <property type="match status" value="1"/>
</dbReference>
<evidence type="ECO:0000256" key="9">
    <source>
        <dbReference type="ARBA" id="ARBA00022806"/>
    </source>
</evidence>
<evidence type="ECO:0000313" key="20">
    <source>
        <dbReference type="Proteomes" id="UP000694388"/>
    </source>
</evidence>
<dbReference type="GO" id="GO:0003725">
    <property type="term" value="F:double-stranded RNA binding"/>
    <property type="evidence" value="ECO:0007669"/>
    <property type="project" value="TreeGrafter"/>
</dbReference>
<accession>A0A8C4R206</accession>
<dbReference type="InterPro" id="IPR027417">
    <property type="entry name" value="P-loop_NTPase"/>
</dbReference>
<evidence type="ECO:0000256" key="15">
    <source>
        <dbReference type="ARBA" id="ARBA00049390"/>
    </source>
</evidence>
<evidence type="ECO:0000256" key="13">
    <source>
        <dbReference type="ARBA" id="ARBA00022884"/>
    </source>
</evidence>
<keyword evidence="5" id="KW-0399">Innate immunity</keyword>
<dbReference type="Proteomes" id="UP000694388">
    <property type="component" value="Unplaced"/>
</dbReference>
<dbReference type="GO" id="GO:0005524">
    <property type="term" value="F:ATP binding"/>
    <property type="evidence" value="ECO:0007669"/>
    <property type="project" value="UniProtKB-KW"/>
</dbReference>
<comment type="similarity">
    <text evidence="2">Belongs to the helicase family. RLR subfamily.</text>
</comment>
<evidence type="ECO:0000313" key="19">
    <source>
        <dbReference type="Ensembl" id="ENSEBUP00000022952.1"/>
    </source>
</evidence>
<dbReference type="GO" id="GO:0016787">
    <property type="term" value="F:hydrolase activity"/>
    <property type="evidence" value="ECO:0007669"/>
    <property type="project" value="UniProtKB-KW"/>
</dbReference>
<keyword evidence="4" id="KW-0963">Cytoplasm</keyword>
<dbReference type="PROSITE" id="PS51194">
    <property type="entry name" value="HELICASE_CTER"/>
    <property type="match status" value="1"/>
</dbReference>
<evidence type="ECO:0000259" key="16">
    <source>
        <dbReference type="PROSITE" id="PS51192"/>
    </source>
</evidence>
<evidence type="ECO:0000259" key="18">
    <source>
        <dbReference type="PROSITE" id="PS51789"/>
    </source>
</evidence>
<keyword evidence="11" id="KW-0067">ATP-binding</keyword>
<dbReference type="InterPro" id="IPR051363">
    <property type="entry name" value="RLR_Helicase"/>
</dbReference>
<keyword evidence="10" id="KW-0862">Zinc</keyword>
<evidence type="ECO:0000256" key="14">
    <source>
        <dbReference type="ARBA" id="ARBA00023118"/>
    </source>
</evidence>
<evidence type="ECO:0000259" key="17">
    <source>
        <dbReference type="PROSITE" id="PS51194"/>
    </source>
</evidence>
<dbReference type="InterPro" id="IPR038557">
    <property type="entry name" value="RLR_C_sf"/>
</dbReference>
<keyword evidence="14" id="KW-0051">Antiviral defense</keyword>
<evidence type="ECO:0000256" key="6">
    <source>
        <dbReference type="ARBA" id="ARBA00022723"/>
    </source>
</evidence>
<dbReference type="OMA" id="TIIRVEM"/>
<keyword evidence="7" id="KW-0547">Nucleotide-binding</keyword>
<name>A0A8C4R206_EPTBU</name>
<evidence type="ECO:0000256" key="12">
    <source>
        <dbReference type="ARBA" id="ARBA00022859"/>
    </source>
</evidence>
<dbReference type="Ensembl" id="ENSEBUT00000023528.1">
    <property type="protein sequence ID" value="ENSEBUP00000022952.1"/>
    <property type="gene ID" value="ENSEBUG00000014150.1"/>
</dbReference>
<evidence type="ECO:0000256" key="3">
    <source>
        <dbReference type="ARBA" id="ARBA00012552"/>
    </source>
</evidence>
<dbReference type="Gene3D" id="3.40.50.300">
    <property type="entry name" value="P-loop containing nucleotide triphosphate hydrolases"/>
    <property type="match status" value="2"/>
</dbReference>
<evidence type="ECO:0000256" key="4">
    <source>
        <dbReference type="ARBA" id="ARBA00022490"/>
    </source>
</evidence>
<protein>
    <recommendedName>
        <fullName evidence="3">RNA helicase</fullName>
        <ecNumber evidence="3">3.6.4.13</ecNumber>
    </recommendedName>
</protein>
<evidence type="ECO:0000256" key="2">
    <source>
        <dbReference type="ARBA" id="ARBA00006866"/>
    </source>
</evidence>
<evidence type="ECO:0000256" key="11">
    <source>
        <dbReference type="ARBA" id="ARBA00022840"/>
    </source>
</evidence>
<dbReference type="Gene3D" id="1.20.1320.30">
    <property type="match status" value="1"/>
</dbReference>
<comment type="subcellular location">
    <subcellularLocation>
        <location evidence="1">Cytoplasm</location>
    </subcellularLocation>
</comment>
<dbReference type="GO" id="GO:0002753">
    <property type="term" value="P:cytoplasmic pattern recognition receptor signaling pathway"/>
    <property type="evidence" value="ECO:0007669"/>
    <property type="project" value="TreeGrafter"/>
</dbReference>
<feature type="domain" description="RLR CTR" evidence="18">
    <location>
        <begin position="591"/>
        <end position="718"/>
    </location>
</feature>
<feature type="domain" description="Helicase ATP-binding" evidence="16">
    <location>
        <begin position="18"/>
        <end position="198"/>
    </location>
</feature>
<comment type="catalytic activity">
    <reaction evidence="15">
        <text>ATP + H2O = ADP + phosphate + H(+)</text>
        <dbReference type="Rhea" id="RHEA:13065"/>
        <dbReference type="ChEBI" id="CHEBI:15377"/>
        <dbReference type="ChEBI" id="CHEBI:15378"/>
        <dbReference type="ChEBI" id="CHEBI:30616"/>
        <dbReference type="ChEBI" id="CHEBI:43474"/>
        <dbReference type="ChEBI" id="CHEBI:456216"/>
        <dbReference type="EC" id="3.6.4.13"/>
    </reaction>
    <physiologicalReaction direction="left-to-right" evidence="15">
        <dbReference type="Rhea" id="RHEA:13066"/>
    </physiologicalReaction>
</comment>
<dbReference type="InterPro" id="IPR014001">
    <property type="entry name" value="Helicase_ATP-bd"/>
</dbReference>
<organism evidence="19 20">
    <name type="scientific">Eptatretus burgeri</name>
    <name type="common">Inshore hagfish</name>
    <dbReference type="NCBI Taxonomy" id="7764"/>
    <lineage>
        <taxon>Eukaryota</taxon>
        <taxon>Metazoa</taxon>
        <taxon>Chordata</taxon>
        <taxon>Craniata</taxon>
        <taxon>Vertebrata</taxon>
        <taxon>Cyclostomata</taxon>
        <taxon>Myxini</taxon>
        <taxon>Myxiniformes</taxon>
        <taxon>Myxinidae</taxon>
        <taxon>Eptatretinae</taxon>
        <taxon>Eptatretus</taxon>
    </lineage>
</organism>
<dbReference type="GeneTree" id="ENSGT00940000153173"/>
<keyword evidence="9" id="KW-0347">Helicase</keyword>
<dbReference type="AlphaFoldDB" id="A0A8C4R206"/>
<dbReference type="SMART" id="SM00487">
    <property type="entry name" value="DEXDc"/>
    <property type="match status" value="1"/>
</dbReference>
<sequence>MKQTENRFTMRDYQWELAEPALSGLNCIIVAPTGSGKTLVAVTICRRHLESACMDGKPRRVAFLVRTNPMLQQQFDVFTNALKGTKYTVSKLGGNNEEGESFSVASSASVMVISAQILENALFSGSLPSLSHFSLLVLDECHHTMKRHMYNKVLLFYLKQKLCNLPSALLPQIVGLTASVGTGDKQNVVNHVLQLCANLDCPNIITVRKNCEELAEYITQIEPEIIEVGQRVDDTFSPLISGVMDEVEGLLVEVCQTSGVDIRVLGKDVPRNNRGEPVYEQWVISTQRCGVTLSLTDDVAERRVCRQILACTEYLRSYNNSLIINNTARTCDAASFLLKFSDKMRNAFDDYGEEYKLERTVIETEEKLRAILCHIEYRLKVLQDADSGESPQLVALQDLLREQYKTTPTTKTLLFVCTRDLGQVLIDWMEKNPFLAELKPCLLLGRCRSSAQGSSVGMTHLQQNSVLNMFSKEASADAADDASSCHLLIATSVADEGIDIRACNLVVLLDHVGNVIRMVQTRGRGRAKDSRCVLIASEHLRSAHRYKATLTQEHSMANAIRKIQEMDQDSVQAKLLDLQMESVQQFNKELTQETKAEDEVYNLLCIKCQKQALTTRDLRLIKNAHHTVIKPGFEDSIKKRPHHEPICFDGFYKNAKMFHSICGQDWGVSGTYQGCTYPVLKIKSFVFQKLKTGEKRHLKNWKDLQIVIPPLDTDAEMEMEISSEEVSSNMESQ</sequence>
<dbReference type="GO" id="GO:0003727">
    <property type="term" value="F:single-stranded RNA binding"/>
    <property type="evidence" value="ECO:0007669"/>
    <property type="project" value="TreeGrafter"/>
</dbReference>
<dbReference type="InterPro" id="IPR041204">
    <property type="entry name" value="RIG-I-like_C"/>
</dbReference>
<dbReference type="Pfam" id="PF11648">
    <property type="entry name" value="RIG-I_C-RD"/>
    <property type="match status" value="1"/>
</dbReference>
<keyword evidence="12" id="KW-0391">Immunity</keyword>
<dbReference type="SMART" id="SM00490">
    <property type="entry name" value="HELICc"/>
    <property type="match status" value="1"/>
</dbReference>
<dbReference type="SUPFAM" id="SSF52540">
    <property type="entry name" value="P-loop containing nucleoside triphosphate hydrolases"/>
    <property type="match status" value="2"/>
</dbReference>
<dbReference type="EC" id="3.6.4.13" evidence="3"/>
<feature type="domain" description="Helicase C-terminal" evidence="17">
    <location>
        <begin position="392"/>
        <end position="584"/>
    </location>
</feature>
<dbReference type="PANTHER" id="PTHR14074:SF16">
    <property type="entry name" value="ANTIVIRAL INNATE IMMUNE RESPONSE RECEPTOR RIG-I"/>
    <property type="match status" value="1"/>
</dbReference>
<dbReference type="InterPro" id="IPR001650">
    <property type="entry name" value="Helicase_C-like"/>
</dbReference>
<dbReference type="InterPro" id="IPR021673">
    <property type="entry name" value="RLR_CTR"/>
</dbReference>
<dbReference type="PROSITE" id="PS51789">
    <property type="entry name" value="RLR_CTR"/>
    <property type="match status" value="1"/>
</dbReference>
<dbReference type="GO" id="GO:0005737">
    <property type="term" value="C:cytoplasm"/>
    <property type="evidence" value="ECO:0007669"/>
    <property type="project" value="UniProtKB-SubCell"/>
</dbReference>
<dbReference type="Pfam" id="PF00271">
    <property type="entry name" value="Helicase_C"/>
    <property type="match status" value="1"/>
</dbReference>
<keyword evidence="8" id="KW-0378">Hydrolase</keyword>
<evidence type="ECO:0000256" key="7">
    <source>
        <dbReference type="ARBA" id="ARBA00022741"/>
    </source>
</evidence>
<dbReference type="InterPro" id="IPR011545">
    <property type="entry name" value="DEAD/DEAH_box_helicase_dom"/>
</dbReference>
<reference evidence="19" key="1">
    <citation type="submission" date="2025-08" db="UniProtKB">
        <authorList>
            <consortium name="Ensembl"/>
        </authorList>
    </citation>
    <scope>IDENTIFICATION</scope>
</reference>
<dbReference type="PANTHER" id="PTHR14074">
    <property type="entry name" value="HELICASE WITH DEATH DOMAIN-RELATED"/>
    <property type="match status" value="1"/>
</dbReference>
<dbReference type="Pfam" id="PF18119">
    <property type="entry name" value="RIG-I_C"/>
    <property type="match status" value="1"/>
</dbReference>
<dbReference type="GO" id="GO:0140374">
    <property type="term" value="P:antiviral innate immune response"/>
    <property type="evidence" value="ECO:0007669"/>
    <property type="project" value="TreeGrafter"/>
</dbReference>
<keyword evidence="13" id="KW-0694">RNA-binding</keyword>
<proteinExistence type="inferred from homology"/>
<evidence type="ECO:0000256" key="8">
    <source>
        <dbReference type="ARBA" id="ARBA00022801"/>
    </source>
</evidence>
<evidence type="ECO:0000256" key="5">
    <source>
        <dbReference type="ARBA" id="ARBA00022588"/>
    </source>
</evidence>
<reference evidence="19" key="2">
    <citation type="submission" date="2025-09" db="UniProtKB">
        <authorList>
            <consortium name="Ensembl"/>
        </authorList>
    </citation>
    <scope>IDENTIFICATION</scope>
</reference>
<dbReference type="GO" id="GO:0003724">
    <property type="term" value="F:RNA helicase activity"/>
    <property type="evidence" value="ECO:0007669"/>
    <property type="project" value="UniProtKB-EC"/>
</dbReference>
<dbReference type="Gene3D" id="2.170.150.30">
    <property type="entry name" value="RIG-I-like receptor, C-terminal regulatory domain"/>
    <property type="match status" value="1"/>
</dbReference>
<keyword evidence="20" id="KW-1185">Reference proteome</keyword>